<gene>
    <name evidence="2" type="ORF">pEaSNUABM5_00281</name>
</gene>
<keyword evidence="1" id="KW-0812">Transmembrane</keyword>
<sequence>MNKHQKRCILRAFCFALGLSFLSGLCVGYFFWFAELDFTMVAIAIGFGVVGVVGLLEIGTSISNCLAHGRVNARRYINRTVRKARCDFVNYR</sequence>
<reference evidence="2 3" key="1">
    <citation type="submission" date="2020-12" db="EMBL/GenBank/DDBJ databases">
        <title>Complete genome sequence of Erwinia phage pEa_SNUABM_5.</title>
        <authorList>
            <person name="Kim S.G."/>
            <person name="Lee S.B."/>
            <person name="Kwon J."/>
            <person name="Park S.C."/>
        </authorList>
    </citation>
    <scope>NUCLEOTIDE SEQUENCE [LARGE SCALE GENOMIC DNA]</scope>
</reference>
<dbReference type="EMBL" id="MW366843">
    <property type="protein sequence ID" value="QQO90423.1"/>
    <property type="molecule type" value="Genomic_DNA"/>
</dbReference>
<keyword evidence="1" id="KW-1133">Transmembrane helix</keyword>
<keyword evidence="3" id="KW-1185">Reference proteome</keyword>
<evidence type="ECO:0000256" key="1">
    <source>
        <dbReference type="SAM" id="Phobius"/>
    </source>
</evidence>
<protein>
    <submittedName>
        <fullName evidence="2">Uncharacterized protein</fullName>
    </submittedName>
</protein>
<dbReference type="Proteomes" id="UP000596123">
    <property type="component" value="Segment"/>
</dbReference>
<evidence type="ECO:0000313" key="3">
    <source>
        <dbReference type="Proteomes" id="UP000596123"/>
    </source>
</evidence>
<feature type="transmembrane region" description="Helical" evidence="1">
    <location>
        <begin position="38"/>
        <end position="56"/>
    </location>
</feature>
<organism evidence="2 3">
    <name type="scientific">Erwinia phage pEa_SNUABM_5</name>
    <dbReference type="NCBI Taxonomy" id="2797313"/>
    <lineage>
        <taxon>Viruses</taxon>
        <taxon>Duplodnaviria</taxon>
        <taxon>Heunggongvirae</taxon>
        <taxon>Uroviricota</taxon>
        <taxon>Caudoviricetes</taxon>
        <taxon>Rivsvirus</taxon>
        <taxon>Rivsvirus SNUABM5</taxon>
    </lineage>
</organism>
<proteinExistence type="predicted"/>
<name>A0A7T8IW01_9CAUD</name>
<evidence type="ECO:0000313" key="2">
    <source>
        <dbReference type="EMBL" id="QQO90423.1"/>
    </source>
</evidence>
<keyword evidence="1" id="KW-0472">Membrane</keyword>
<feature type="transmembrane region" description="Helical" evidence="1">
    <location>
        <begin position="12"/>
        <end position="32"/>
    </location>
</feature>
<accession>A0A7T8IW01</accession>